<feature type="domain" description="HTH araC/xylS-type" evidence="6">
    <location>
        <begin position="201"/>
        <end position="299"/>
    </location>
</feature>
<dbReference type="InterPro" id="IPR009057">
    <property type="entry name" value="Homeodomain-like_sf"/>
</dbReference>
<sequence length="302" mass="33349">MNAINYSEYEPEHSGNFLTEASLKSTGFDIRLEHARWENAGSALIQTHHHSCLIRLMLPSDAGERTQPAGNLGRLCGPASQGFRPLGPLLFIPNGSEFHLKHRACQQKALICVFDPAALATLACYRWNWDGCVDASMLNLQSLYLRAALQRLAEEVAAPGFASELHTESLLTCIALDLRRQFLGIRPCEDGNGKLTPRQMSVLRELLDAGPETALSLQYLANACALPVRKLSSYFKNTTGKTLRRYAAESRVEKAMALLADPQLLVKQVAYQAGFQNPAAFTAAFRKAVGMTPEEFRRQRSG</sequence>
<protein>
    <submittedName>
        <fullName evidence="7">Helix-turn-helix transcriptional regulator</fullName>
    </submittedName>
</protein>
<dbReference type="Pfam" id="PF12833">
    <property type="entry name" value="HTH_18"/>
    <property type="match status" value="1"/>
</dbReference>
<comment type="function">
    <text evidence="5">Regulatory protein of the TOL plasmid xyl operons. XylS activates the xylXYZLTEGFJQKIH operon required for the degradation of toluene, m-xylene and p-xylene.</text>
</comment>
<dbReference type="SUPFAM" id="SSF46689">
    <property type="entry name" value="Homeodomain-like"/>
    <property type="match status" value="1"/>
</dbReference>
<evidence type="ECO:0000256" key="3">
    <source>
        <dbReference type="ARBA" id="ARBA00023125"/>
    </source>
</evidence>
<evidence type="ECO:0000256" key="5">
    <source>
        <dbReference type="ARBA" id="ARBA00037345"/>
    </source>
</evidence>
<organism evidence="7 8">
    <name type="scientific">Pseudomonas typographi</name>
    <dbReference type="NCBI Taxonomy" id="2715964"/>
    <lineage>
        <taxon>Bacteria</taxon>
        <taxon>Pseudomonadati</taxon>
        <taxon>Pseudomonadota</taxon>
        <taxon>Gammaproteobacteria</taxon>
        <taxon>Pseudomonadales</taxon>
        <taxon>Pseudomonadaceae</taxon>
        <taxon>Pseudomonas</taxon>
    </lineage>
</organism>
<dbReference type="InterPro" id="IPR018062">
    <property type="entry name" value="HTH_AraC-typ_CS"/>
</dbReference>
<gene>
    <name evidence="7" type="ORF">HAQ05_02720</name>
</gene>
<dbReference type="SMART" id="SM00342">
    <property type="entry name" value="HTH_ARAC"/>
    <property type="match status" value="1"/>
</dbReference>
<dbReference type="InterPro" id="IPR018060">
    <property type="entry name" value="HTH_AraC"/>
</dbReference>
<evidence type="ECO:0000256" key="4">
    <source>
        <dbReference type="ARBA" id="ARBA00023163"/>
    </source>
</evidence>
<keyword evidence="8" id="KW-1185">Reference proteome</keyword>
<evidence type="ECO:0000256" key="1">
    <source>
        <dbReference type="ARBA" id="ARBA00004496"/>
    </source>
</evidence>
<evidence type="ECO:0000256" key="2">
    <source>
        <dbReference type="ARBA" id="ARBA00023015"/>
    </source>
</evidence>
<dbReference type="PANTHER" id="PTHR46796">
    <property type="entry name" value="HTH-TYPE TRANSCRIPTIONAL ACTIVATOR RHAS-RELATED"/>
    <property type="match status" value="1"/>
</dbReference>
<proteinExistence type="predicted"/>
<dbReference type="Proteomes" id="UP000805841">
    <property type="component" value="Unassembled WGS sequence"/>
</dbReference>
<dbReference type="PRINTS" id="PR00032">
    <property type="entry name" value="HTHARAC"/>
</dbReference>
<dbReference type="InterPro" id="IPR020449">
    <property type="entry name" value="Tscrpt_reg_AraC-type_HTH"/>
</dbReference>
<dbReference type="EMBL" id="JAAOCA010000003">
    <property type="protein sequence ID" value="MBD1597627.1"/>
    <property type="molecule type" value="Genomic_DNA"/>
</dbReference>
<accession>A0ABR7YWR3</accession>
<keyword evidence="2" id="KW-0805">Transcription regulation</keyword>
<name>A0ABR7YWR3_9PSED</name>
<comment type="caution">
    <text evidence="7">The sequence shown here is derived from an EMBL/GenBank/DDBJ whole genome shotgun (WGS) entry which is preliminary data.</text>
</comment>
<dbReference type="PROSITE" id="PS00041">
    <property type="entry name" value="HTH_ARAC_FAMILY_1"/>
    <property type="match status" value="1"/>
</dbReference>
<comment type="subcellular location">
    <subcellularLocation>
        <location evidence="1">Cytoplasm</location>
    </subcellularLocation>
</comment>
<dbReference type="PROSITE" id="PS01124">
    <property type="entry name" value="HTH_ARAC_FAMILY_2"/>
    <property type="match status" value="1"/>
</dbReference>
<keyword evidence="3" id="KW-0238">DNA-binding</keyword>
<dbReference type="RefSeq" id="WP_190417110.1">
    <property type="nucleotide sequence ID" value="NZ_JAAOCA010000003.1"/>
</dbReference>
<evidence type="ECO:0000259" key="6">
    <source>
        <dbReference type="PROSITE" id="PS01124"/>
    </source>
</evidence>
<keyword evidence="4" id="KW-0804">Transcription</keyword>
<evidence type="ECO:0000313" key="8">
    <source>
        <dbReference type="Proteomes" id="UP000805841"/>
    </source>
</evidence>
<dbReference type="PANTHER" id="PTHR46796:SF13">
    <property type="entry name" value="HTH-TYPE TRANSCRIPTIONAL ACTIVATOR RHAS"/>
    <property type="match status" value="1"/>
</dbReference>
<evidence type="ECO:0000313" key="7">
    <source>
        <dbReference type="EMBL" id="MBD1597627.1"/>
    </source>
</evidence>
<reference evidence="7 8" key="1">
    <citation type="journal article" date="2020" name="Insects">
        <title>Bacteria Belonging to Pseudomonas typographi sp. nov. from the Bark Beetle Ips typographus Have Genomic Potential to Aid in the Host Ecology.</title>
        <authorList>
            <person name="Peral-Aranega E."/>
            <person name="Saati-Santamaria Z."/>
            <person name="Kolarik M."/>
            <person name="Rivas R."/>
            <person name="Garcia-Fraile P."/>
        </authorList>
    </citation>
    <scope>NUCLEOTIDE SEQUENCE [LARGE SCALE GENOMIC DNA]</scope>
    <source>
        <strain evidence="7 8">CA3A</strain>
    </source>
</reference>
<dbReference type="Gene3D" id="1.10.10.60">
    <property type="entry name" value="Homeodomain-like"/>
    <property type="match status" value="1"/>
</dbReference>
<dbReference type="InterPro" id="IPR050204">
    <property type="entry name" value="AraC_XylS_family_regulators"/>
</dbReference>